<protein>
    <recommendedName>
        <fullName evidence="1">Segregation and condensation protein A</fullName>
    </recommendedName>
</protein>
<dbReference type="PANTHER" id="PTHR33969">
    <property type="entry name" value="SEGREGATION AND CONDENSATION PROTEIN A"/>
    <property type="match status" value="1"/>
</dbReference>
<dbReference type="EMBL" id="MHWE01000012">
    <property type="protein sequence ID" value="OHB03888.1"/>
    <property type="molecule type" value="Genomic_DNA"/>
</dbReference>
<sequence length="250" mass="28609">MNEEVFKVKTPVFEGPLHILLDLIERRKLFINDISLAQVADDYIAYIEKNENFPMDETAQFILIASTLLLIKSRSLLPTLALSEEEEASIEELEKRLLLHKRFKALAIGLGEIFGQSVIFQREERRDVSIVFSPSSDLSVLNLLSAARAIINNLPREEQLPKAVVKKMISLEEMIEKLTERIQKNLKLNFRALTNQKEGEYAINREQKENIIVGFLAILELIKRGVVKATQKNFSEDIEIETENIGLPSY</sequence>
<proteinExistence type="predicted"/>
<dbReference type="PANTHER" id="PTHR33969:SF2">
    <property type="entry name" value="SEGREGATION AND CONDENSATION PROTEIN A"/>
    <property type="match status" value="1"/>
</dbReference>
<dbReference type="Gene3D" id="6.10.250.2410">
    <property type="match status" value="1"/>
</dbReference>
<organism evidence="2 3">
    <name type="scientific">Candidatus Zambryskibacteria bacterium RIFCSPLOWO2_01_FULL_45_21</name>
    <dbReference type="NCBI Taxonomy" id="1802761"/>
    <lineage>
        <taxon>Bacteria</taxon>
        <taxon>Candidatus Zambryskiibacteriota</taxon>
    </lineage>
</organism>
<evidence type="ECO:0000256" key="1">
    <source>
        <dbReference type="ARBA" id="ARBA00044777"/>
    </source>
</evidence>
<dbReference type="InterPro" id="IPR023093">
    <property type="entry name" value="ScpA-like_C"/>
</dbReference>
<dbReference type="Pfam" id="PF02616">
    <property type="entry name" value="SMC_ScpA"/>
    <property type="match status" value="2"/>
</dbReference>
<comment type="caution">
    <text evidence="2">The sequence shown here is derived from an EMBL/GenBank/DDBJ whole genome shotgun (WGS) entry which is preliminary data.</text>
</comment>
<name>A0A1G2U2Z4_9BACT</name>
<accession>A0A1G2U2Z4</accession>
<dbReference type="Gene3D" id="1.10.10.580">
    <property type="entry name" value="Structural maintenance of chromosome 1. Chain E"/>
    <property type="match status" value="1"/>
</dbReference>
<gene>
    <name evidence="2" type="ORF">A3B14_00955</name>
</gene>
<dbReference type="Proteomes" id="UP000176800">
    <property type="component" value="Unassembled WGS sequence"/>
</dbReference>
<dbReference type="AlphaFoldDB" id="A0A1G2U2Z4"/>
<evidence type="ECO:0000313" key="3">
    <source>
        <dbReference type="Proteomes" id="UP000176800"/>
    </source>
</evidence>
<evidence type="ECO:0000313" key="2">
    <source>
        <dbReference type="EMBL" id="OHB03888.1"/>
    </source>
</evidence>
<dbReference type="InterPro" id="IPR003768">
    <property type="entry name" value="ScpA"/>
</dbReference>
<reference evidence="2 3" key="1">
    <citation type="journal article" date="2016" name="Nat. Commun.">
        <title>Thousands of microbial genomes shed light on interconnected biogeochemical processes in an aquifer system.</title>
        <authorList>
            <person name="Anantharaman K."/>
            <person name="Brown C.T."/>
            <person name="Hug L.A."/>
            <person name="Sharon I."/>
            <person name="Castelle C.J."/>
            <person name="Probst A.J."/>
            <person name="Thomas B.C."/>
            <person name="Singh A."/>
            <person name="Wilkins M.J."/>
            <person name="Karaoz U."/>
            <person name="Brodie E.L."/>
            <person name="Williams K.H."/>
            <person name="Hubbard S.S."/>
            <person name="Banfield J.F."/>
        </authorList>
    </citation>
    <scope>NUCLEOTIDE SEQUENCE [LARGE SCALE GENOMIC DNA]</scope>
</reference>